<keyword evidence="1" id="KW-0812">Transmembrane</keyword>
<evidence type="ECO:0000259" key="2">
    <source>
        <dbReference type="Pfam" id="PF14397"/>
    </source>
</evidence>
<keyword evidence="1" id="KW-0472">Membrane</keyword>
<evidence type="ECO:0000313" key="3">
    <source>
        <dbReference type="EMBL" id="MDQ7248145.1"/>
    </source>
</evidence>
<reference evidence="4" key="1">
    <citation type="submission" date="2023-08" db="EMBL/GenBank/DDBJ databases">
        <title>Rhodospirillaceae gen. nov., a novel taxon isolated from the Yangtze River Yuezi River estuary sludge.</title>
        <authorList>
            <person name="Ruan L."/>
        </authorList>
    </citation>
    <scope>NUCLEOTIDE SEQUENCE [LARGE SCALE GENOMIC DNA]</scope>
    <source>
        <strain evidence="4">R-7</strain>
    </source>
</reference>
<organism evidence="3 4">
    <name type="scientific">Dongia sedimenti</name>
    <dbReference type="NCBI Taxonomy" id="3064282"/>
    <lineage>
        <taxon>Bacteria</taxon>
        <taxon>Pseudomonadati</taxon>
        <taxon>Pseudomonadota</taxon>
        <taxon>Alphaproteobacteria</taxon>
        <taxon>Rhodospirillales</taxon>
        <taxon>Dongiaceae</taxon>
        <taxon>Dongia</taxon>
    </lineage>
</organism>
<comment type="caution">
    <text evidence="3">The sequence shown here is derived from an EMBL/GenBank/DDBJ whole genome shotgun (WGS) entry which is preliminary data.</text>
</comment>
<dbReference type="Pfam" id="PF14397">
    <property type="entry name" value="ATPgrasp_ST"/>
    <property type="match status" value="1"/>
</dbReference>
<evidence type="ECO:0000256" key="1">
    <source>
        <dbReference type="SAM" id="Phobius"/>
    </source>
</evidence>
<sequence length="411" mass="45498">MRDNLFPPPWFNSAGNRAPSPAARRVHEICNRAVWRSLGGAERVWAALLSIVWPATAAAFALPLWWRNAAAVRRLTGKGAGRQFREIIALAVRHRIVPKYYFAFELYLDEHKARAGNYLMRYETKEIAYRLLRPKVQTPGIPIKDKIGFAHYCAQHGLRAVPLVAAFRDGARTAEFAGGQLPERDLFVKPVMSKGGFGAERWNWAGNGLYRRTTGDELTGPALVERIANLSRRQPYLMQWAMTNHADLRALSVGALCTVRMLSCLDERGVPEVTDAVLRMSINPQSAVDNFHAGGIAAAVDLATGRLGPASDLGYGPHFVWHERQPQTGAQIAGRVLPYWAETMALAAKAHAAFSEWTVIGWDIAILDDGPCLIEGNKGPGIHVIQRCLRRPIGDGRFGILLAHHLEQRAL</sequence>
<gene>
    <name evidence="3" type="ORF">Q8A70_10735</name>
</gene>
<feature type="domain" description="Alpha-L-glutamate ligase-related protein ATP-grasp" evidence="2">
    <location>
        <begin position="143"/>
        <end position="386"/>
    </location>
</feature>
<proteinExistence type="predicted"/>
<evidence type="ECO:0000313" key="4">
    <source>
        <dbReference type="Proteomes" id="UP001230156"/>
    </source>
</evidence>
<accession>A0ABU0YLW6</accession>
<name>A0ABU0YLW6_9PROT</name>
<keyword evidence="1" id="KW-1133">Transmembrane helix</keyword>
<dbReference type="RefSeq" id="WP_379955590.1">
    <property type="nucleotide sequence ID" value="NZ_JAUYVI010000003.1"/>
</dbReference>
<feature type="transmembrane region" description="Helical" evidence="1">
    <location>
        <begin position="44"/>
        <end position="66"/>
    </location>
</feature>
<dbReference type="EMBL" id="JAUYVI010000003">
    <property type="protein sequence ID" value="MDQ7248145.1"/>
    <property type="molecule type" value="Genomic_DNA"/>
</dbReference>
<dbReference type="Proteomes" id="UP001230156">
    <property type="component" value="Unassembled WGS sequence"/>
</dbReference>
<keyword evidence="4" id="KW-1185">Reference proteome</keyword>
<protein>
    <submittedName>
        <fullName evidence="3">Sugar-transfer associated ATP-grasp domain-containing protein</fullName>
    </submittedName>
</protein>
<dbReference type="Gene3D" id="3.30.470.20">
    <property type="entry name" value="ATP-grasp fold, B domain"/>
    <property type="match status" value="1"/>
</dbReference>
<dbReference type="SUPFAM" id="SSF56059">
    <property type="entry name" value="Glutathione synthetase ATP-binding domain-like"/>
    <property type="match status" value="1"/>
</dbReference>
<dbReference type="InterPro" id="IPR039523">
    <property type="entry name" value="RimK-rel_E_lig_ATP-grasp"/>
</dbReference>